<dbReference type="InParanoid" id="A0A6J2VSC4"/>
<dbReference type="Pfam" id="PF07738">
    <property type="entry name" value="Sad1_UNC"/>
    <property type="match status" value="1"/>
</dbReference>
<feature type="region of interest" description="Disordered" evidence="6">
    <location>
        <begin position="98"/>
        <end position="123"/>
    </location>
</feature>
<protein>
    <submittedName>
        <fullName evidence="10">SUN domain-containing protein 2-like</fullName>
    </submittedName>
</protein>
<gene>
    <name evidence="10" type="primary">LOC115815270</name>
</gene>
<feature type="signal peptide" evidence="7">
    <location>
        <begin position="1"/>
        <end position="17"/>
    </location>
</feature>
<dbReference type="GO" id="GO:0034993">
    <property type="term" value="C:meiotic nuclear membrane microtubule tethering complex"/>
    <property type="evidence" value="ECO:0007669"/>
    <property type="project" value="TreeGrafter"/>
</dbReference>
<dbReference type="Pfam" id="PF18580">
    <property type="entry name" value="HTH_SUN2"/>
    <property type="match status" value="1"/>
</dbReference>
<dbReference type="PANTHER" id="PTHR12911:SF22">
    <property type="entry name" value="SUN DOMAIN-CONTAINING PROTEIN 2"/>
    <property type="match status" value="1"/>
</dbReference>
<keyword evidence="1" id="KW-0812">Transmembrane</keyword>
<sequence length="548" mass="62362">MVAQWVVLLPWVRYLASMEGSDSQRPPVLYVAMVKHEFVWNRTQRTQDHTGQRGRRSRSPYRGAQRRRAVSHSTSGLLSSPTGRIQLDRNCDAVGFSSGYSSDEEVSHWPRTDSSRSLAQSPAEAGIGFTESLRSPDTPLPRRGLLSSSSSSLSSFLDQISHVTLLAIKEQIYADLHKHEAKWSESRDKDLEKLMREITLLKQDRETQRLMTERLKTDMANLRVGAENVESDVHRQWEQEMTEMHSQITGLKEHVSHLQSTSGLLQQRLDTQENQHAEMTPGRKLEVPSWLLKFLSSRLVVTYLNLVKWPDLQRELEDLEKRLLERLRQDREEQKTGVWRSVGETLRQEGAGAVTIQDMEQIVRRALSLHRADGIGMADYALESAGASVINSRRSETYQTRAAYLSLFGLPLFYLSESPRTVIQPEVHPGKCWAFRGSEGFLGISLSYPVQITHVTLEHLPKVLSPLGHIDSAPRDFAVYGMTSGNEEGTLLGRFTYDREGESIQTFKLPDPQGQIHKMVELHILSNWGHPEYTCVYRFRVHGKPLST</sequence>
<comment type="subcellular location">
    <subcellularLocation>
        <location evidence="5">Nucleus inner membrane</location>
        <topology evidence="5">Single-pass type II membrane protein</topology>
    </subcellularLocation>
</comment>
<dbReference type="PROSITE" id="PS51469">
    <property type="entry name" value="SUN"/>
    <property type="match status" value="1"/>
</dbReference>
<evidence type="ECO:0000259" key="8">
    <source>
        <dbReference type="PROSITE" id="PS51469"/>
    </source>
</evidence>
<feature type="domain" description="SUN" evidence="8">
    <location>
        <begin position="386"/>
        <end position="546"/>
    </location>
</feature>
<keyword evidence="4" id="KW-0472">Membrane</keyword>
<evidence type="ECO:0000256" key="2">
    <source>
        <dbReference type="ARBA" id="ARBA00022989"/>
    </source>
</evidence>
<dbReference type="OrthoDB" id="342281at2759"/>
<dbReference type="RefSeq" id="XP_030634086.1">
    <property type="nucleotide sequence ID" value="XM_030778226.1"/>
</dbReference>
<keyword evidence="3" id="KW-0175">Coiled coil</keyword>
<organism evidence="9 10">
    <name type="scientific">Chanos chanos</name>
    <name type="common">Milkfish</name>
    <name type="synonym">Mugil chanos</name>
    <dbReference type="NCBI Taxonomy" id="29144"/>
    <lineage>
        <taxon>Eukaryota</taxon>
        <taxon>Metazoa</taxon>
        <taxon>Chordata</taxon>
        <taxon>Craniata</taxon>
        <taxon>Vertebrata</taxon>
        <taxon>Euteleostomi</taxon>
        <taxon>Actinopterygii</taxon>
        <taxon>Neopterygii</taxon>
        <taxon>Teleostei</taxon>
        <taxon>Ostariophysi</taxon>
        <taxon>Gonorynchiformes</taxon>
        <taxon>Chanidae</taxon>
        <taxon>Chanos</taxon>
    </lineage>
</organism>
<keyword evidence="2" id="KW-1133">Transmembrane helix</keyword>
<evidence type="ECO:0000313" key="10">
    <source>
        <dbReference type="RefSeq" id="XP_030634086.1"/>
    </source>
</evidence>
<feature type="chain" id="PRO_5026941690" evidence="7">
    <location>
        <begin position="18"/>
        <end position="548"/>
    </location>
</feature>
<dbReference type="InterPro" id="IPR045119">
    <property type="entry name" value="SUN1-5"/>
</dbReference>
<evidence type="ECO:0000256" key="1">
    <source>
        <dbReference type="ARBA" id="ARBA00022692"/>
    </source>
</evidence>
<feature type="region of interest" description="Disordered" evidence="6">
    <location>
        <begin position="43"/>
        <end position="84"/>
    </location>
</feature>
<evidence type="ECO:0000256" key="7">
    <source>
        <dbReference type="SAM" id="SignalP"/>
    </source>
</evidence>
<feature type="compositionally biased region" description="Basic and acidic residues" evidence="6">
    <location>
        <begin position="105"/>
        <end position="114"/>
    </location>
</feature>
<dbReference type="InterPro" id="IPR012919">
    <property type="entry name" value="SUN_dom"/>
</dbReference>
<accession>A0A6J2VSC4</accession>
<evidence type="ECO:0000313" key="9">
    <source>
        <dbReference type="Proteomes" id="UP000504632"/>
    </source>
</evidence>
<evidence type="ECO:0000256" key="3">
    <source>
        <dbReference type="ARBA" id="ARBA00023054"/>
    </source>
</evidence>
<dbReference type="GO" id="GO:0005637">
    <property type="term" value="C:nuclear inner membrane"/>
    <property type="evidence" value="ECO:0007669"/>
    <property type="project" value="UniProtKB-SubCell"/>
</dbReference>
<feature type="compositionally biased region" description="Polar residues" evidence="6">
    <location>
        <begin position="71"/>
        <end position="83"/>
    </location>
</feature>
<keyword evidence="9" id="KW-1185">Reference proteome</keyword>
<dbReference type="Proteomes" id="UP000504632">
    <property type="component" value="Chromosome 6"/>
</dbReference>
<evidence type="ECO:0000256" key="6">
    <source>
        <dbReference type="SAM" id="MobiDB-lite"/>
    </source>
</evidence>
<dbReference type="AlphaFoldDB" id="A0A6J2VSC4"/>
<dbReference type="PANTHER" id="PTHR12911">
    <property type="entry name" value="SAD1/UNC-84-LIKE PROTEIN-RELATED"/>
    <property type="match status" value="1"/>
</dbReference>
<dbReference type="FunFam" id="2.60.120.260:FF:000009">
    <property type="entry name" value="SUN domain-containing protein 1 isoform X1"/>
    <property type="match status" value="1"/>
</dbReference>
<name>A0A6J2VSC4_CHACN</name>
<dbReference type="GO" id="GO:0043495">
    <property type="term" value="F:protein-membrane adaptor activity"/>
    <property type="evidence" value="ECO:0007669"/>
    <property type="project" value="TreeGrafter"/>
</dbReference>
<dbReference type="InterPro" id="IPR040994">
    <property type="entry name" value="Sun_CC2"/>
</dbReference>
<feature type="compositionally biased region" description="Basic residues" evidence="6">
    <location>
        <begin position="52"/>
        <end position="70"/>
    </location>
</feature>
<reference evidence="10" key="1">
    <citation type="submission" date="2025-08" db="UniProtKB">
        <authorList>
            <consortium name="RefSeq"/>
        </authorList>
    </citation>
    <scope>IDENTIFICATION</scope>
</reference>
<evidence type="ECO:0000256" key="5">
    <source>
        <dbReference type="ARBA" id="ARBA00037816"/>
    </source>
</evidence>
<evidence type="ECO:0000256" key="4">
    <source>
        <dbReference type="ARBA" id="ARBA00023136"/>
    </source>
</evidence>
<dbReference type="GeneID" id="115815270"/>
<dbReference type="FunCoup" id="A0A6J2VSC4">
    <property type="interactions" value="4"/>
</dbReference>
<dbReference type="Gene3D" id="2.60.120.260">
    <property type="entry name" value="Galactose-binding domain-like"/>
    <property type="match status" value="1"/>
</dbReference>
<keyword evidence="7" id="KW-0732">Signal</keyword>
<proteinExistence type="predicted"/>